<protein>
    <submittedName>
        <fullName evidence="1">Uncharacterized protein</fullName>
    </submittedName>
</protein>
<dbReference type="Proteomes" id="UP000013986">
    <property type="component" value="Unassembled WGS sequence"/>
</dbReference>
<name>R8YWP1_9GAMM</name>
<dbReference type="HOGENOM" id="CLU_176762_0_0_6"/>
<accession>R8YWP1</accession>
<evidence type="ECO:0000313" key="2">
    <source>
        <dbReference type="Proteomes" id="UP000013986"/>
    </source>
</evidence>
<dbReference type="AlphaFoldDB" id="R8YWP1"/>
<comment type="caution">
    <text evidence="1">The sequence shown here is derived from an EMBL/GenBank/DDBJ whole genome shotgun (WGS) entry which is preliminary data.</text>
</comment>
<dbReference type="InterPro" id="IPR036390">
    <property type="entry name" value="WH_DNA-bd_sf"/>
</dbReference>
<evidence type="ECO:0000313" key="1">
    <source>
        <dbReference type="EMBL" id="EOQ73506.1"/>
    </source>
</evidence>
<reference evidence="1 2" key="1">
    <citation type="submission" date="2013-02" db="EMBL/GenBank/DDBJ databases">
        <title>The Genome Sequence of Acinetobacter pittii ANC 4052.</title>
        <authorList>
            <consortium name="The Broad Institute Genome Sequencing Platform"/>
            <consortium name="The Broad Institute Genome Sequencing Center for Infectious Disease"/>
            <person name="Cerqueira G."/>
            <person name="Feldgarden M."/>
            <person name="Courvalin P."/>
            <person name="Perichon B."/>
            <person name="Grillot-Courvalin C."/>
            <person name="Clermont D."/>
            <person name="Rocha E."/>
            <person name="Yoon E.-J."/>
            <person name="Nemec A."/>
            <person name="Walker B."/>
            <person name="Young S.K."/>
            <person name="Zeng Q."/>
            <person name="Gargeya S."/>
            <person name="Fitzgerald M."/>
            <person name="Haas B."/>
            <person name="Abouelleil A."/>
            <person name="Alvarado L."/>
            <person name="Arachchi H.M."/>
            <person name="Berlin A.M."/>
            <person name="Chapman S.B."/>
            <person name="Dewar J."/>
            <person name="Goldberg J."/>
            <person name="Griggs A."/>
            <person name="Gujja S."/>
            <person name="Hansen M."/>
            <person name="Howarth C."/>
            <person name="Imamovic A."/>
            <person name="Larimer J."/>
            <person name="McCowan C."/>
            <person name="Murphy C."/>
            <person name="Neiman D."/>
            <person name="Pearson M."/>
            <person name="Priest M."/>
            <person name="Roberts A."/>
            <person name="Saif S."/>
            <person name="Shea T."/>
            <person name="Sisk P."/>
            <person name="Sykes S."/>
            <person name="Wortman J."/>
            <person name="Nusbaum C."/>
            <person name="Birren B."/>
        </authorList>
    </citation>
    <scope>NUCLEOTIDE SEQUENCE [LARGE SCALE GENOMIC DNA]</scope>
    <source>
        <strain evidence="1 2">ANC 4052</strain>
    </source>
</reference>
<sequence>MKPEQDKQFVIFERYLDVLLYAAHASGSFAMRDIRECVLDSSRATAYLCLCNLVKSGYLAKETTTRYTATAKTKELFGSAT</sequence>
<dbReference type="Gene3D" id="1.10.10.10">
    <property type="entry name" value="Winged helix-like DNA-binding domain superfamily/Winged helix DNA-binding domain"/>
    <property type="match status" value="1"/>
</dbReference>
<dbReference type="RefSeq" id="WP_016146000.1">
    <property type="nucleotide sequence ID" value="NZ_AVOE01000028.1"/>
</dbReference>
<dbReference type="SUPFAM" id="SSF46785">
    <property type="entry name" value="Winged helix' DNA-binding domain"/>
    <property type="match status" value="1"/>
</dbReference>
<dbReference type="EMBL" id="APQO01000006">
    <property type="protein sequence ID" value="EOQ73506.1"/>
    <property type="molecule type" value="Genomic_DNA"/>
</dbReference>
<gene>
    <name evidence="1" type="ORF">F929_03449</name>
</gene>
<dbReference type="InterPro" id="IPR036388">
    <property type="entry name" value="WH-like_DNA-bd_sf"/>
</dbReference>
<proteinExistence type="predicted"/>
<organism evidence="1 2">
    <name type="scientific">Acinetobacter lactucae</name>
    <dbReference type="NCBI Taxonomy" id="1785128"/>
    <lineage>
        <taxon>Bacteria</taxon>
        <taxon>Pseudomonadati</taxon>
        <taxon>Pseudomonadota</taxon>
        <taxon>Gammaproteobacteria</taxon>
        <taxon>Moraxellales</taxon>
        <taxon>Moraxellaceae</taxon>
        <taxon>Acinetobacter</taxon>
        <taxon>Acinetobacter calcoaceticus/baumannii complex</taxon>
    </lineage>
</organism>